<reference evidence="3 4" key="1">
    <citation type="submission" date="2016-11" db="EMBL/GenBank/DDBJ databases">
        <authorList>
            <person name="Varghese N."/>
            <person name="Submissions S."/>
        </authorList>
    </citation>
    <scope>NUCLEOTIDE SEQUENCE [LARGE SCALE GENOMIC DNA]</scope>
    <source>
        <strain evidence="3 4">CGMCC 1.12174</strain>
        <strain evidence="2 5">DSM 26351</strain>
    </source>
</reference>
<dbReference type="AlphaFoldDB" id="A0A1M6XVU2"/>
<accession>A0A1M6XVU2</accession>
<evidence type="ECO:0000313" key="2">
    <source>
        <dbReference type="EMBL" id="SFC03518.1"/>
    </source>
</evidence>
<evidence type="ECO:0000313" key="4">
    <source>
        <dbReference type="Proteomes" id="UP000184031"/>
    </source>
</evidence>
<gene>
    <name evidence="2" type="ORF">SAMN04487891_10521</name>
    <name evidence="3" type="ORF">SAMN05216293_2623</name>
</gene>
<evidence type="ECO:0000256" key="1">
    <source>
        <dbReference type="ARBA" id="ARBA00093770"/>
    </source>
</evidence>
<protein>
    <recommendedName>
        <fullName evidence="6">DUF3109 family protein</fullName>
    </recommendedName>
</protein>
<evidence type="ECO:0000313" key="5">
    <source>
        <dbReference type="Proteomes" id="UP000198940"/>
    </source>
</evidence>
<dbReference type="InterPro" id="IPR021458">
    <property type="entry name" value="Rv0495c"/>
</dbReference>
<dbReference type="Pfam" id="PF11307">
    <property type="entry name" value="DUF3109"/>
    <property type="match status" value="1"/>
</dbReference>
<dbReference type="Proteomes" id="UP000198940">
    <property type="component" value="Unassembled WGS sequence"/>
</dbReference>
<dbReference type="RefSeq" id="WP_072880562.1">
    <property type="nucleotide sequence ID" value="NZ_FOKU01000005.1"/>
</dbReference>
<dbReference type="EMBL" id="FRAT01000007">
    <property type="protein sequence ID" value="SHL10110.1"/>
    <property type="molecule type" value="Genomic_DNA"/>
</dbReference>
<evidence type="ECO:0000313" key="3">
    <source>
        <dbReference type="EMBL" id="SHL10110.1"/>
    </source>
</evidence>
<comment type="caution">
    <text evidence="3">The sequence shown here is derived from an EMBL/GenBank/DDBJ whole genome shotgun (WGS) entry which is preliminary data.</text>
</comment>
<dbReference type="EMBL" id="FOKU01000005">
    <property type="protein sequence ID" value="SFC03518.1"/>
    <property type="molecule type" value="Genomic_DNA"/>
</dbReference>
<evidence type="ECO:0008006" key="6">
    <source>
        <dbReference type="Google" id="ProtNLM"/>
    </source>
</evidence>
<dbReference type="OrthoDB" id="597501at2"/>
<organism evidence="3 4">
    <name type="scientific">Flagellimonas taeanensis</name>
    <dbReference type="NCBI Taxonomy" id="1005926"/>
    <lineage>
        <taxon>Bacteria</taxon>
        <taxon>Pseudomonadati</taxon>
        <taxon>Bacteroidota</taxon>
        <taxon>Flavobacteriia</taxon>
        <taxon>Flavobacteriales</taxon>
        <taxon>Flavobacteriaceae</taxon>
        <taxon>Flagellimonas</taxon>
    </lineage>
</organism>
<dbReference type="Proteomes" id="UP000184031">
    <property type="component" value="Unassembled WGS sequence"/>
</dbReference>
<name>A0A1M6XVU2_9FLAO</name>
<comment type="similarity">
    <text evidence="1">Belongs to the Rv0495c family.</text>
</comment>
<keyword evidence="5" id="KW-1185">Reference proteome</keyword>
<dbReference type="STRING" id="1055723.SAMN05216293_2623"/>
<proteinExistence type="inferred from homology"/>
<sequence>MFQIGKTIVSEEILENDFVCNLNACKGACCVGGEYGAPLEDSETDKLVNIFEEVRPFLRPEGIKAIEEQGAFVEGEDGEWETPLVNNNECAYVIFSDSGVAKCGIEAAYEAGATKWKKPVSCHLYPVRTREYSEFTAVNYHKWEICDPACSLGKELKVPIYKFVKDALIRKFGKAWYRELEEVAEGKPKS</sequence>